<evidence type="ECO:0000259" key="4">
    <source>
        <dbReference type="PROSITE" id="PS51910"/>
    </source>
</evidence>
<sequence length="365" mass="42764">MFQIILFSLCLIYPNITYVDDNVFLRNLVTKNLTVKSILENYNLVSKSKTSRILNGDRHQEVLAFITPWNNDGYRLSVEFGSKFSIIVPVWFQLKEENGKFIIAGQDAINETWLAEMQKHQPHVSIVPRLIFEIHPQVFYNNFKQISEDARLQLVKLAQQYKFHGIFIECPNYFFNEGTLKLLQSLAKNLRKAFRSKQSLILMDIPSNEKFNYDDNRNKLIQKVFSSIDFAFISIYELPNQPSMAPLPAFKDLEEWLITSIGGKSISKTLLGLPMFGFDYFLNSRDYVFGNDIIEKIQKYKTNVQWIENINEHIMFFTKEKNTHNLYYPTLYMLNNRFEKAAAEGFAGFGFWELAQGMPYFFDLL</sequence>
<dbReference type="Proteomes" id="UP001470230">
    <property type="component" value="Unassembled WGS sequence"/>
</dbReference>
<feature type="chain" id="PRO_5045909196" description="Chitinase domain-containing protein 1" evidence="3">
    <location>
        <begin position="20"/>
        <end position="365"/>
    </location>
</feature>
<dbReference type="InterPro" id="IPR029070">
    <property type="entry name" value="Chitinase_insertion_sf"/>
</dbReference>
<accession>A0ABR2K2S5</accession>
<dbReference type="InterPro" id="IPR017853">
    <property type="entry name" value="GH"/>
</dbReference>
<dbReference type="PANTHER" id="PTHR46066">
    <property type="entry name" value="CHITINASE DOMAIN-CONTAINING PROTEIN 1 FAMILY MEMBER"/>
    <property type="match status" value="1"/>
</dbReference>
<keyword evidence="3" id="KW-0732">Signal</keyword>
<comment type="similarity">
    <text evidence="1">Belongs to the glycosyl hydrolase 18 family.</text>
</comment>
<dbReference type="PANTHER" id="PTHR46066:SF2">
    <property type="entry name" value="CHITINASE DOMAIN-CONTAINING PROTEIN 1"/>
    <property type="match status" value="1"/>
</dbReference>
<evidence type="ECO:0000256" key="2">
    <source>
        <dbReference type="ARBA" id="ARBA00040976"/>
    </source>
</evidence>
<gene>
    <name evidence="5" type="ORF">M9Y10_040863</name>
</gene>
<name>A0ABR2K2S5_9EUKA</name>
<dbReference type="SUPFAM" id="SSF51445">
    <property type="entry name" value="(Trans)glycosidases"/>
    <property type="match status" value="1"/>
</dbReference>
<dbReference type="EMBL" id="JAPFFF010000007">
    <property type="protein sequence ID" value="KAK8885415.1"/>
    <property type="molecule type" value="Genomic_DNA"/>
</dbReference>
<dbReference type="PROSITE" id="PS51910">
    <property type="entry name" value="GH18_2"/>
    <property type="match status" value="1"/>
</dbReference>
<evidence type="ECO:0000256" key="1">
    <source>
        <dbReference type="ARBA" id="ARBA00009336"/>
    </source>
</evidence>
<evidence type="ECO:0000313" key="6">
    <source>
        <dbReference type="Proteomes" id="UP001470230"/>
    </source>
</evidence>
<reference evidence="5 6" key="1">
    <citation type="submission" date="2024-04" db="EMBL/GenBank/DDBJ databases">
        <title>Tritrichomonas musculus Genome.</title>
        <authorList>
            <person name="Alves-Ferreira E."/>
            <person name="Grigg M."/>
            <person name="Lorenzi H."/>
            <person name="Galac M."/>
        </authorList>
    </citation>
    <scope>NUCLEOTIDE SEQUENCE [LARGE SCALE GENOMIC DNA]</scope>
    <source>
        <strain evidence="5 6">EAF2021</strain>
    </source>
</reference>
<evidence type="ECO:0000256" key="3">
    <source>
        <dbReference type="SAM" id="SignalP"/>
    </source>
</evidence>
<keyword evidence="6" id="KW-1185">Reference proteome</keyword>
<organism evidence="5 6">
    <name type="scientific">Tritrichomonas musculus</name>
    <dbReference type="NCBI Taxonomy" id="1915356"/>
    <lineage>
        <taxon>Eukaryota</taxon>
        <taxon>Metamonada</taxon>
        <taxon>Parabasalia</taxon>
        <taxon>Tritrichomonadida</taxon>
        <taxon>Tritrichomonadidae</taxon>
        <taxon>Tritrichomonas</taxon>
    </lineage>
</organism>
<dbReference type="InterPro" id="IPR001223">
    <property type="entry name" value="Glyco_hydro18_cat"/>
</dbReference>
<feature type="signal peptide" evidence="3">
    <location>
        <begin position="1"/>
        <end position="19"/>
    </location>
</feature>
<proteinExistence type="inferred from homology"/>
<evidence type="ECO:0000313" key="5">
    <source>
        <dbReference type="EMBL" id="KAK8885415.1"/>
    </source>
</evidence>
<protein>
    <recommendedName>
        <fullName evidence="2">Chitinase domain-containing protein 1</fullName>
    </recommendedName>
</protein>
<feature type="domain" description="GH18" evidence="4">
    <location>
        <begin position="60"/>
        <end position="365"/>
    </location>
</feature>
<dbReference type="Gene3D" id="3.10.50.10">
    <property type="match status" value="1"/>
</dbReference>
<comment type="caution">
    <text evidence="5">The sequence shown here is derived from an EMBL/GenBank/DDBJ whole genome shotgun (WGS) entry which is preliminary data.</text>
</comment>
<dbReference type="Pfam" id="PF00704">
    <property type="entry name" value="Glyco_hydro_18"/>
    <property type="match status" value="1"/>
</dbReference>
<dbReference type="Gene3D" id="3.20.20.80">
    <property type="entry name" value="Glycosidases"/>
    <property type="match status" value="1"/>
</dbReference>